<name>S6A8R9_9SPIR</name>
<keyword evidence="3" id="KW-0378">Hydrolase</keyword>
<evidence type="ECO:0000259" key="2">
    <source>
        <dbReference type="Pfam" id="PF02517"/>
    </source>
</evidence>
<feature type="transmembrane region" description="Helical" evidence="1">
    <location>
        <begin position="101"/>
        <end position="120"/>
    </location>
</feature>
<dbReference type="InterPro" id="IPR003675">
    <property type="entry name" value="Rce1/LyrA-like_dom"/>
</dbReference>
<evidence type="ECO:0000313" key="4">
    <source>
        <dbReference type="Proteomes" id="UP000015620"/>
    </source>
</evidence>
<gene>
    <name evidence="3" type="ORF">TPE_1835</name>
</gene>
<dbReference type="Proteomes" id="UP000015620">
    <property type="component" value="Chromosome"/>
</dbReference>
<feature type="transmembrane region" description="Helical" evidence="1">
    <location>
        <begin position="233"/>
        <end position="253"/>
    </location>
</feature>
<reference evidence="3 4" key="1">
    <citation type="journal article" date="2013" name="PLoS ONE">
        <title>Genome-Wide Relatedness of Treponema pedis, from Gingiva and Necrotic Skin Lesions of Pigs, with the Human Oral Pathogen Treponema denticola.</title>
        <authorList>
            <person name="Svartstrom O."/>
            <person name="Mushtaq M."/>
            <person name="Pringle M."/>
            <person name="Segerman B."/>
        </authorList>
    </citation>
    <scope>NUCLEOTIDE SEQUENCE [LARGE SCALE GENOMIC DNA]</scope>
    <source>
        <strain evidence="3">T A4</strain>
    </source>
</reference>
<keyword evidence="3" id="KW-0645">Protease</keyword>
<keyword evidence="1" id="KW-0812">Transmembrane</keyword>
<protein>
    <submittedName>
        <fullName evidence="3">CAAX amino terminal protease</fullName>
    </submittedName>
</protein>
<dbReference type="EMBL" id="CP004120">
    <property type="protein sequence ID" value="AGT44309.1"/>
    <property type="molecule type" value="Genomic_DNA"/>
</dbReference>
<evidence type="ECO:0000313" key="3">
    <source>
        <dbReference type="EMBL" id="AGT44309.1"/>
    </source>
</evidence>
<dbReference type="GO" id="GO:0006508">
    <property type="term" value="P:proteolysis"/>
    <property type="evidence" value="ECO:0007669"/>
    <property type="project" value="UniProtKB-KW"/>
</dbReference>
<dbReference type="PATRIC" id="fig|1291379.3.peg.1809"/>
<proteinExistence type="predicted"/>
<keyword evidence="1" id="KW-1133">Transmembrane helix</keyword>
<dbReference type="GO" id="GO:0080120">
    <property type="term" value="P:CAAX-box protein maturation"/>
    <property type="evidence" value="ECO:0007669"/>
    <property type="project" value="UniProtKB-ARBA"/>
</dbReference>
<feature type="transmembrane region" description="Helical" evidence="1">
    <location>
        <begin position="21"/>
        <end position="47"/>
    </location>
</feature>
<dbReference type="AlphaFoldDB" id="S6A8R9"/>
<dbReference type="Pfam" id="PF02517">
    <property type="entry name" value="Rce1-like"/>
    <property type="match status" value="1"/>
</dbReference>
<feature type="transmembrane region" description="Helical" evidence="1">
    <location>
        <begin position="59"/>
        <end position="80"/>
    </location>
</feature>
<feature type="transmembrane region" description="Helical" evidence="1">
    <location>
        <begin position="154"/>
        <end position="173"/>
    </location>
</feature>
<accession>S6A8R9</accession>
<feature type="transmembrane region" description="Helical" evidence="1">
    <location>
        <begin position="208"/>
        <end position="226"/>
    </location>
</feature>
<evidence type="ECO:0000256" key="1">
    <source>
        <dbReference type="SAM" id="Phobius"/>
    </source>
</evidence>
<organism evidence="3 4">
    <name type="scientific">Treponema pedis str. T A4</name>
    <dbReference type="NCBI Taxonomy" id="1291379"/>
    <lineage>
        <taxon>Bacteria</taxon>
        <taxon>Pseudomonadati</taxon>
        <taxon>Spirochaetota</taxon>
        <taxon>Spirochaetia</taxon>
        <taxon>Spirochaetales</taxon>
        <taxon>Treponemataceae</taxon>
        <taxon>Treponema</taxon>
    </lineage>
</organism>
<dbReference type="GO" id="GO:0004175">
    <property type="term" value="F:endopeptidase activity"/>
    <property type="evidence" value="ECO:0007669"/>
    <property type="project" value="UniProtKB-ARBA"/>
</dbReference>
<feature type="transmembrane region" description="Helical" evidence="1">
    <location>
        <begin position="259"/>
        <end position="278"/>
    </location>
</feature>
<keyword evidence="1" id="KW-0472">Membrane</keyword>
<keyword evidence="4" id="KW-1185">Reference proteome</keyword>
<feature type="domain" description="CAAX prenyl protease 2/Lysostaphin resistance protein A-like" evidence="2">
    <location>
        <begin position="156"/>
        <end position="245"/>
    </location>
</feature>
<feature type="transmembrane region" description="Helical" evidence="1">
    <location>
        <begin position="185"/>
        <end position="202"/>
    </location>
</feature>
<sequence>MYFAKGDCFMYKKNIKPIFEIVSLYAVFVFFVYFVGKYVSYIAYYVFADPSNRSETYKSYAYLIMSISLCLILLLILCLCKLKLKDVIKFSKFNMRLIIKLLIFQYAFMFITAFISWNNLVSIFNAVKFWFEALQGKRIVIYQTIFKSQINIDLGVFFILYTIIAGPIVEELFYREIIYNKLKKILPIKFSIGITAVLYAFLHIRDFTINIDIVYLLFLGILLTYCYEKTENVWASISLHVIYNGFNTIIKCLKQNSAILLYLVIFTIALIILTIDIIKYLKRRKQNEVQANPISDVQE</sequence>
<dbReference type="HOGENOM" id="CLU_084787_0_0_12"/>
<dbReference type="STRING" id="1291379.TPE_1835"/>
<dbReference type="KEGG" id="tped:TPE_1835"/>